<dbReference type="PROSITE" id="PS50249">
    <property type="entry name" value="MPN"/>
    <property type="match status" value="1"/>
</dbReference>
<keyword evidence="4" id="KW-1185">Reference proteome</keyword>
<name>A0A3Q8IAE8_LEIDO</name>
<sequence>MSTSAASPAQRSPGQSQWSLSTPVSSRPQHKLRSSVPIVSDAYWTPDFAHMETARRQKPWRFDSLFFESVSVSLAATVKMFLHGTRGCPDMSQGRFNWFEVMGLLIGHFSHRELILTDSFSLPVAASEVECSMTEASQIYMANYLEYHRRLGKAEPGCLGWYHTHPGYSCFLSGIDVTTQRDSQQMQDPWVALVIDPVKTLRTGQFSMKAFRTYPEGDFQGQRPRSASHSAVDGAQPAASPASATASTMSDDYGLPPSNRVKEFGMHAHRYYELPVRIVQSARDAPLWELLQRHFWPLSLSLTFPFAPSTRICNCCSAELAKVVSALGARAQDSCTCERSPLACDSFSRRGSVGSMPLLYQSSKVVGSAQACSGGDGSADADDAAEMEQRLLAITGEVLRVRAESFSLIGASHPVHAELLAAMRAVAAAAGPATTDKRHGCTSLGTARNARNEASFSSLFTSRRDDPMEEEEEARKGGVCCRDGAFHARRK</sequence>
<dbReference type="FunFam" id="3.40.140.10:FF:000112">
    <property type="entry name" value="Mov34/MPN/PAD-1 metallopeptidase, putative"/>
    <property type="match status" value="1"/>
</dbReference>
<keyword evidence="3" id="KW-0378">Hydrolase</keyword>
<dbReference type="VEuPathDB" id="TriTrypDB:LdCL_160013800"/>
<dbReference type="GO" id="GO:0008237">
    <property type="term" value="F:metallopeptidase activity"/>
    <property type="evidence" value="ECO:0007669"/>
    <property type="project" value="InterPro"/>
</dbReference>
<protein>
    <submittedName>
        <fullName evidence="3">COP9 signalosome complex subunit 5, putative</fullName>
        <ecNumber evidence="3">3.4.-.-</ecNumber>
    </submittedName>
</protein>
<dbReference type="InterPro" id="IPR037518">
    <property type="entry name" value="MPN"/>
</dbReference>
<dbReference type="PANTHER" id="PTHR10410">
    <property type="entry name" value="EUKARYOTIC TRANSLATION INITIATION FACTOR 3 -RELATED"/>
    <property type="match status" value="1"/>
</dbReference>
<feature type="domain" description="MPN" evidence="2">
    <location>
        <begin position="70"/>
        <end position="217"/>
    </location>
</feature>
<evidence type="ECO:0000256" key="1">
    <source>
        <dbReference type="SAM" id="MobiDB-lite"/>
    </source>
</evidence>
<dbReference type="InterPro" id="IPR050242">
    <property type="entry name" value="JAMM_MPN+_peptidase_M67A"/>
</dbReference>
<feature type="region of interest" description="Disordered" evidence="1">
    <location>
        <begin position="1"/>
        <end position="33"/>
    </location>
</feature>
<dbReference type="OrthoDB" id="605656at2759"/>
<dbReference type="SMART" id="SM00232">
    <property type="entry name" value="JAB_MPN"/>
    <property type="match status" value="1"/>
</dbReference>
<feature type="compositionally biased region" description="Low complexity" evidence="1">
    <location>
        <begin position="237"/>
        <end position="248"/>
    </location>
</feature>
<evidence type="ECO:0000313" key="4">
    <source>
        <dbReference type="Proteomes" id="UP000274082"/>
    </source>
</evidence>
<dbReference type="SUPFAM" id="SSF102712">
    <property type="entry name" value="JAB1/MPN domain"/>
    <property type="match status" value="1"/>
</dbReference>
<dbReference type="Pfam" id="PF01398">
    <property type="entry name" value="JAB"/>
    <property type="match status" value="1"/>
</dbReference>
<dbReference type="Gene3D" id="3.40.140.10">
    <property type="entry name" value="Cytidine Deaminase, domain 2"/>
    <property type="match status" value="1"/>
</dbReference>
<evidence type="ECO:0000259" key="2">
    <source>
        <dbReference type="PROSITE" id="PS50249"/>
    </source>
</evidence>
<feature type="region of interest" description="Disordered" evidence="1">
    <location>
        <begin position="455"/>
        <end position="478"/>
    </location>
</feature>
<organism evidence="3 4">
    <name type="scientific">Leishmania donovani</name>
    <dbReference type="NCBI Taxonomy" id="5661"/>
    <lineage>
        <taxon>Eukaryota</taxon>
        <taxon>Discoba</taxon>
        <taxon>Euglenozoa</taxon>
        <taxon>Kinetoplastea</taxon>
        <taxon>Metakinetoplastina</taxon>
        <taxon>Trypanosomatida</taxon>
        <taxon>Trypanosomatidae</taxon>
        <taxon>Leishmaniinae</taxon>
        <taxon>Leishmania</taxon>
    </lineage>
</organism>
<gene>
    <name evidence="3" type="ORF">LdCL_160013800</name>
</gene>
<dbReference type="InterPro" id="IPR000555">
    <property type="entry name" value="JAMM/MPN+_dom"/>
</dbReference>
<feature type="compositionally biased region" description="Polar residues" evidence="1">
    <location>
        <begin position="1"/>
        <end position="27"/>
    </location>
</feature>
<dbReference type="AlphaFoldDB" id="A0A3Q8IAE8"/>
<dbReference type="CDD" id="cd08069">
    <property type="entry name" value="MPN_RPN11_CSN5"/>
    <property type="match status" value="1"/>
</dbReference>
<accession>A0A3Q8IAE8</accession>
<dbReference type="VEuPathDB" id="TriTrypDB:LDHU3_16.1020"/>
<dbReference type="EC" id="3.4.-.-" evidence="3"/>
<dbReference type="EMBL" id="CP029515">
    <property type="protein sequence ID" value="AYU77667.1"/>
    <property type="molecule type" value="Genomic_DNA"/>
</dbReference>
<dbReference type="VEuPathDB" id="TriTrypDB:LdBPK_160850.1"/>
<proteinExistence type="predicted"/>
<reference evidence="3 4" key="1">
    <citation type="journal article" date="2018" name="Sci. Rep.">
        <title>A complete Leishmania donovani reference genome identifies novel genetic variations associated with virulence.</title>
        <authorList>
            <person name="Lypaczewski P."/>
            <person name="Hoshizaki J."/>
            <person name="Zhang W.-W."/>
            <person name="McCall L.-I."/>
            <person name="Torcivia-Rodriguez J."/>
            <person name="Simonyan V."/>
            <person name="Kaur A."/>
            <person name="Dewar K."/>
            <person name="Matlashewski G."/>
        </authorList>
    </citation>
    <scope>NUCLEOTIDE SEQUENCE [LARGE SCALE GENOMIC DNA]</scope>
    <source>
        <strain evidence="3 4">LdCL</strain>
    </source>
</reference>
<evidence type="ECO:0000313" key="3">
    <source>
        <dbReference type="EMBL" id="AYU77667.1"/>
    </source>
</evidence>
<feature type="region of interest" description="Disordered" evidence="1">
    <location>
        <begin position="218"/>
        <end position="254"/>
    </location>
</feature>
<dbReference type="Proteomes" id="UP000274082">
    <property type="component" value="Chromosome 16"/>
</dbReference>